<dbReference type="PANTHER" id="PTHR43784:SF2">
    <property type="entry name" value="GDSL-LIKE LIPASE_ACYLHYDROLASE, PUTATIVE (AFU_ORTHOLOGUE AFUA_2G00820)-RELATED"/>
    <property type="match status" value="1"/>
</dbReference>
<protein>
    <submittedName>
        <fullName evidence="3">SGNH/GDSL hydrolase family protein</fullName>
    </submittedName>
</protein>
<evidence type="ECO:0000259" key="2">
    <source>
        <dbReference type="Pfam" id="PF13472"/>
    </source>
</evidence>
<reference evidence="3 4" key="1">
    <citation type="submission" date="2024-03" db="EMBL/GenBank/DDBJ databases">
        <title>Actinomycetospora sp. OC33-EN08, a novel actinomycete isolated from wild orchid (Aerides multiflora).</title>
        <authorList>
            <person name="Suriyachadkun C."/>
        </authorList>
    </citation>
    <scope>NUCLEOTIDE SEQUENCE [LARGE SCALE GENOMIC DNA]</scope>
    <source>
        <strain evidence="3 4">OC33-EN08</strain>
    </source>
</reference>
<dbReference type="InterPro" id="IPR013830">
    <property type="entry name" value="SGNH_hydro"/>
</dbReference>
<dbReference type="EMBL" id="JBBEGN010000001">
    <property type="protein sequence ID" value="MEJ2866272.1"/>
    <property type="molecule type" value="Genomic_DNA"/>
</dbReference>
<evidence type="ECO:0000313" key="3">
    <source>
        <dbReference type="EMBL" id="MEJ2866272.1"/>
    </source>
</evidence>
<dbReference type="Pfam" id="PF13472">
    <property type="entry name" value="Lipase_GDSL_2"/>
    <property type="match status" value="1"/>
</dbReference>
<keyword evidence="1" id="KW-1133">Transmembrane helix</keyword>
<dbReference type="InterPro" id="IPR036514">
    <property type="entry name" value="SGNH_hydro_sf"/>
</dbReference>
<keyword evidence="3" id="KW-0378">Hydrolase</keyword>
<organism evidence="3 4">
    <name type="scientific">Actinomycetospora aurantiaca</name>
    <dbReference type="NCBI Taxonomy" id="3129233"/>
    <lineage>
        <taxon>Bacteria</taxon>
        <taxon>Bacillati</taxon>
        <taxon>Actinomycetota</taxon>
        <taxon>Actinomycetes</taxon>
        <taxon>Pseudonocardiales</taxon>
        <taxon>Pseudonocardiaceae</taxon>
        <taxon>Actinomycetospora</taxon>
    </lineage>
</organism>
<gene>
    <name evidence="3" type="ORF">WCD74_00755</name>
</gene>
<comment type="caution">
    <text evidence="3">The sequence shown here is derived from an EMBL/GenBank/DDBJ whole genome shotgun (WGS) entry which is preliminary data.</text>
</comment>
<keyword evidence="1" id="KW-0812">Transmembrane</keyword>
<dbReference type="Gene3D" id="3.40.50.1110">
    <property type="entry name" value="SGNH hydrolase"/>
    <property type="match status" value="1"/>
</dbReference>
<proteinExistence type="predicted"/>
<feature type="transmembrane region" description="Helical" evidence="1">
    <location>
        <begin position="21"/>
        <end position="44"/>
    </location>
</feature>
<dbReference type="SUPFAM" id="SSF52266">
    <property type="entry name" value="SGNH hydrolase"/>
    <property type="match status" value="1"/>
</dbReference>
<name>A0ABU8MI05_9PSEU</name>
<sequence length="247" mass="25748">MNRYVWQVRQFWRRLRPGTRRGVTLGAAGLAVVLVVAVVAGVVVRWNDVGTTDEAADRGTSVAVIGDSISQGTRLGGLGRANWTSIVGAARGWKVTDVAVGGTGYVHASPGTQNFAAGQLERAVAAAPGTVVVQGSRNDGLTPLPQVSAAAADLYRQLQQRLPGVRLVVIGPVWSDGTITPSLEALRDAVRTPALAAGATFIDPIGENWFAAADTAQPPVIAADGVHPSDAGHRLIAERVLRGLERS</sequence>
<dbReference type="GO" id="GO:0016787">
    <property type="term" value="F:hydrolase activity"/>
    <property type="evidence" value="ECO:0007669"/>
    <property type="project" value="UniProtKB-KW"/>
</dbReference>
<evidence type="ECO:0000313" key="4">
    <source>
        <dbReference type="Proteomes" id="UP001385809"/>
    </source>
</evidence>
<dbReference type="RefSeq" id="WP_337692897.1">
    <property type="nucleotide sequence ID" value="NZ_JBBEGN010000001.1"/>
</dbReference>
<dbReference type="PANTHER" id="PTHR43784">
    <property type="entry name" value="GDSL-LIKE LIPASE/ACYLHYDROLASE, PUTATIVE (AFU_ORTHOLOGUE AFUA_2G00820)-RELATED"/>
    <property type="match status" value="1"/>
</dbReference>
<dbReference type="InterPro" id="IPR053140">
    <property type="entry name" value="GDSL_Rv0518-like"/>
</dbReference>
<feature type="domain" description="SGNH hydrolase-type esterase" evidence="2">
    <location>
        <begin position="64"/>
        <end position="235"/>
    </location>
</feature>
<keyword evidence="1" id="KW-0472">Membrane</keyword>
<evidence type="ECO:0000256" key="1">
    <source>
        <dbReference type="SAM" id="Phobius"/>
    </source>
</evidence>
<keyword evidence="4" id="KW-1185">Reference proteome</keyword>
<accession>A0ABU8MI05</accession>
<dbReference type="Proteomes" id="UP001385809">
    <property type="component" value="Unassembled WGS sequence"/>
</dbReference>
<dbReference type="CDD" id="cd00229">
    <property type="entry name" value="SGNH_hydrolase"/>
    <property type="match status" value="1"/>
</dbReference>